<comment type="similarity">
    <text evidence="7">Belongs to the binding-protein-dependent transport system permease family.</text>
</comment>
<feature type="transmembrane region" description="Helical" evidence="7">
    <location>
        <begin position="12"/>
        <end position="38"/>
    </location>
</feature>
<dbReference type="EMBL" id="CYZE01000005">
    <property type="protein sequence ID" value="CUO35893.1"/>
    <property type="molecule type" value="Genomic_DNA"/>
</dbReference>
<dbReference type="PANTHER" id="PTHR30193:SF37">
    <property type="entry name" value="INNER MEMBRANE ABC TRANSPORTER PERMEASE PROTEIN YCJO"/>
    <property type="match status" value="1"/>
</dbReference>
<organism evidence="9 10">
    <name type="scientific">Hungatella hathewayi</name>
    <dbReference type="NCBI Taxonomy" id="154046"/>
    <lineage>
        <taxon>Bacteria</taxon>
        <taxon>Bacillati</taxon>
        <taxon>Bacillota</taxon>
        <taxon>Clostridia</taxon>
        <taxon>Lachnospirales</taxon>
        <taxon>Lachnospiraceae</taxon>
        <taxon>Hungatella</taxon>
    </lineage>
</organism>
<feature type="transmembrane region" description="Helical" evidence="7">
    <location>
        <begin position="272"/>
        <end position="289"/>
    </location>
</feature>
<comment type="subcellular location">
    <subcellularLocation>
        <location evidence="1 7">Cell membrane</location>
        <topology evidence="1 7">Multi-pass membrane protein</topology>
    </subcellularLocation>
</comment>
<dbReference type="RefSeq" id="WP_055655642.1">
    <property type="nucleotide sequence ID" value="NZ_CABIXC010000005.1"/>
</dbReference>
<keyword evidence="4 7" id="KW-0812">Transmembrane</keyword>
<dbReference type="InterPro" id="IPR035906">
    <property type="entry name" value="MetI-like_sf"/>
</dbReference>
<evidence type="ECO:0000256" key="7">
    <source>
        <dbReference type="RuleBase" id="RU363032"/>
    </source>
</evidence>
<sequence>MTSSLRKKEALTAWLFITPYLIGFTLFHFLPVLLSAVLSLTDMRYISMIDKTHLIGLGNYIEMSRDPEFWNAFRNSIVYSVCFVPFVMAAGLLLAVLVNQKIHFRNGIRAMIFMPYVSNMVAIAIVWSILLDPVDGIVNQTLRALGGTNAPMWLMGSKTALYSVVMIAVWREVGLQFVTYLAALQEVPTELKEAAQIDGAGRFQQFIYVTLPLIRNTTFLLTITSIITSLKNFTIIQVLTAGGPGNSTTVLPLNIVDTAFASARMGYASAQAMVMFILVMGVTIVQWVGKNRSEIY</sequence>
<dbReference type="Proteomes" id="UP000095651">
    <property type="component" value="Unassembled WGS sequence"/>
</dbReference>
<evidence type="ECO:0000256" key="6">
    <source>
        <dbReference type="ARBA" id="ARBA00023136"/>
    </source>
</evidence>
<dbReference type="AlphaFoldDB" id="A0A174EDY5"/>
<feature type="domain" description="ABC transmembrane type-1" evidence="8">
    <location>
        <begin position="73"/>
        <end position="286"/>
    </location>
</feature>
<keyword evidence="3" id="KW-1003">Cell membrane</keyword>
<evidence type="ECO:0000256" key="4">
    <source>
        <dbReference type="ARBA" id="ARBA00022692"/>
    </source>
</evidence>
<protein>
    <submittedName>
        <fullName evidence="9">Binding-protein-dependent transport system inner membrane protein</fullName>
    </submittedName>
</protein>
<evidence type="ECO:0000256" key="5">
    <source>
        <dbReference type="ARBA" id="ARBA00022989"/>
    </source>
</evidence>
<dbReference type="InterPro" id="IPR051393">
    <property type="entry name" value="ABC_transporter_permease"/>
</dbReference>
<dbReference type="GO" id="GO:0005886">
    <property type="term" value="C:plasma membrane"/>
    <property type="evidence" value="ECO:0007669"/>
    <property type="project" value="UniProtKB-SubCell"/>
</dbReference>
<accession>A0A174EDY5</accession>
<dbReference type="SUPFAM" id="SSF161098">
    <property type="entry name" value="MetI-like"/>
    <property type="match status" value="1"/>
</dbReference>
<keyword evidence="2 7" id="KW-0813">Transport</keyword>
<feature type="transmembrane region" description="Helical" evidence="7">
    <location>
        <begin position="110"/>
        <end position="130"/>
    </location>
</feature>
<evidence type="ECO:0000256" key="1">
    <source>
        <dbReference type="ARBA" id="ARBA00004651"/>
    </source>
</evidence>
<feature type="transmembrane region" description="Helical" evidence="7">
    <location>
        <begin position="77"/>
        <end position="98"/>
    </location>
</feature>
<gene>
    <name evidence="9" type="primary">ugpA_36</name>
    <name evidence="9" type="ORF">ERS852407_02607</name>
</gene>
<evidence type="ECO:0000313" key="10">
    <source>
        <dbReference type="Proteomes" id="UP000095651"/>
    </source>
</evidence>
<dbReference type="CDD" id="cd06261">
    <property type="entry name" value="TM_PBP2"/>
    <property type="match status" value="1"/>
</dbReference>
<evidence type="ECO:0000259" key="8">
    <source>
        <dbReference type="PROSITE" id="PS50928"/>
    </source>
</evidence>
<dbReference type="PROSITE" id="PS50928">
    <property type="entry name" value="ABC_TM1"/>
    <property type="match status" value="1"/>
</dbReference>
<feature type="transmembrane region" description="Helical" evidence="7">
    <location>
        <begin position="150"/>
        <end position="170"/>
    </location>
</feature>
<name>A0A174EDY5_9FIRM</name>
<dbReference type="GO" id="GO:0055085">
    <property type="term" value="P:transmembrane transport"/>
    <property type="evidence" value="ECO:0007669"/>
    <property type="project" value="InterPro"/>
</dbReference>
<dbReference type="InterPro" id="IPR000515">
    <property type="entry name" value="MetI-like"/>
</dbReference>
<proteinExistence type="inferred from homology"/>
<dbReference type="PANTHER" id="PTHR30193">
    <property type="entry name" value="ABC TRANSPORTER PERMEASE PROTEIN"/>
    <property type="match status" value="1"/>
</dbReference>
<dbReference type="Pfam" id="PF00528">
    <property type="entry name" value="BPD_transp_1"/>
    <property type="match status" value="1"/>
</dbReference>
<dbReference type="Gene3D" id="1.10.3720.10">
    <property type="entry name" value="MetI-like"/>
    <property type="match status" value="1"/>
</dbReference>
<evidence type="ECO:0000313" key="9">
    <source>
        <dbReference type="EMBL" id="CUO35893.1"/>
    </source>
</evidence>
<keyword evidence="6 7" id="KW-0472">Membrane</keyword>
<evidence type="ECO:0000256" key="2">
    <source>
        <dbReference type="ARBA" id="ARBA00022448"/>
    </source>
</evidence>
<keyword evidence="5 7" id="KW-1133">Transmembrane helix</keyword>
<reference evidence="9 10" key="1">
    <citation type="submission" date="2015-09" db="EMBL/GenBank/DDBJ databases">
        <authorList>
            <consortium name="Pathogen Informatics"/>
        </authorList>
    </citation>
    <scope>NUCLEOTIDE SEQUENCE [LARGE SCALE GENOMIC DNA]</scope>
    <source>
        <strain evidence="9 10">2789STDY5608850</strain>
    </source>
</reference>
<evidence type="ECO:0000256" key="3">
    <source>
        <dbReference type="ARBA" id="ARBA00022475"/>
    </source>
</evidence>